<gene>
    <name evidence="2" type="ORF">Harvfovirus4_35</name>
</gene>
<evidence type="ECO:0000313" key="2">
    <source>
        <dbReference type="EMBL" id="AYV80671.1"/>
    </source>
</evidence>
<protein>
    <submittedName>
        <fullName evidence="2">Uncharacterized protein</fullName>
    </submittedName>
</protein>
<sequence>MTAEIVEEGTFQLLTQDPNKWISVVKLFNLLSADHPTKKFDKRDFLLRCELLNTRFKNVRKCLKNSICHLAFVTDDGQLVEGGSSANVFVDGAAYKALDKCEVIEYMINNSKYCSELSLSEFFDGTDTVVHILFRNGRIDLLKKLLGTFSVDFAVKNSDGQGLLEVINFSNQDSAMALVKMVHESQMNALRLSYIADINLVKQSNTSLLDINKKLASENVKMKIVMDKSSVFMFWFVLFAAAVVGLVVYS</sequence>
<dbReference type="EMBL" id="MK072246">
    <property type="protein sequence ID" value="AYV80671.1"/>
    <property type="molecule type" value="Genomic_DNA"/>
</dbReference>
<keyword evidence="1" id="KW-1133">Transmembrane helix</keyword>
<evidence type="ECO:0000256" key="1">
    <source>
        <dbReference type="SAM" id="Phobius"/>
    </source>
</evidence>
<proteinExistence type="predicted"/>
<organism evidence="2">
    <name type="scientific">Harvfovirus sp</name>
    <dbReference type="NCBI Taxonomy" id="2487768"/>
    <lineage>
        <taxon>Viruses</taxon>
        <taxon>Varidnaviria</taxon>
        <taxon>Bamfordvirae</taxon>
        <taxon>Nucleocytoviricota</taxon>
        <taxon>Megaviricetes</taxon>
        <taxon>Imitervirales</taxon>
        <taxon>Mimiviridae</taxon>
        <taxon>Klosneuvirinae</taxon>
    </lineage>
</organism>
<name>A0A3G5A3B0_9VIRU</name>
<keyword evidence="1" id="KW-0472">Membrane</keyword>
<keyword evidence="1" id="KW-0812">Transmembrane</keyword>
<feature type="transmembrane region" description="Helical" evidence="1">
    <location>
        <begin position="231"/>
        <end position="249"/>
    </location>
</feature>
<reference evidence="2" key="1">
    <citation type="submission" date="2018-10" db="EMBL/GenBank/DDBJ databases">
        <title>Hidden diversity of soil giant viruses.</title>
        <authorList>
            <person name="Schulz F."/>
            <person name="Alteio L."/>
            <person name="Goudeau D."/>
            <person name="Ryan E.M."/>
            <person name="Malmstrom R.R."/>
            <person name="Blanchard J."/>
            <person name="Woyke T."/>
        </authorList>
    </citation>
    <scope>NUCLEOTIDE SEQUENCE</scope>
    <source>
        <strain evidence="2">HAV1</strain>
    </source>
</reference>
<accession>A0A3G5A3B0</accession>